<name>A0A4S2L4Q1_9HYME</name>
<comment type="caution">
    <text evidence="1">The sequence shown here is derived from an EMBL/GenBank/DDBJ whole genome shotgun (WGS) entry which is preliminary data.</text>
</comment>
<dbReference type="AlphaFoldDB" id="A0A4S2L4Q1"/>
<keyword evidence="2" id="KW-1185">Reference proteome</keyword>
<protein>
    <submittedName>
        <fullName evidence="1">Uncharacterized protein</fullName>
    </submittedName>
</protein>
<dbReference type="EMBL" id="QBLH01000131">
    <property type="protein sequence ID" value="TGZ57713.1"/>
    <property type="molecule type" value="Genomic_DNA"/>
</dbReference>
<sequence>MPTILGQHCFKTSFFDNLFYRALVAFIEIDSQSRRLCSRCISTRRIFFHERVVILVNYFSYTREFFDKKPPDK</sequence>
<evidence type="ECO:0000313" key="2">
    <source>
        <dbReference type="Proteomes" id="UP000310200"/>
    </source>
</evidence>
<accession>A0A4S2L4Q1</accession>
<dbReference type="Proteomes" id="UP000310200">
    <property type="component" value="Unassembled WGS sequence"/>
</dbReference>
<proteinExistence type="predicted"/>
<organism evidence="1 2">
    <name type="scientific">Temnothorax longispinosus</name>
    <dbReference type="NCBI Taxonomy" id="300112"/>
    <lineage>
        <taxon>Eukaryota</taxon>
        <taxon>Metazoa</taxon>
        <taxon>Ecdysozoa</taxon>
        <taxon>Arthropoda</taxon>
        <taxon>Hexapoda</taxon>
        <taxon>Insecta</taxon>
        <taxon>Pterygota</taxon>
        <taxon>Neoptera</taxon>
        <taxon>Endopterygota</taxon>
        <taxon>Hymenoptera</taxon>
        <taxon>Apocrita</taxon>
        <taxon>Aculeata</taxon>
        <taxon>Formicoidea</taxon>
        <taxon>Formicidae</taxon>
        <taxon>Myrmicinae</taxon>
        <taxon>Temnothorax</taxon>
    </lineage>
</organism>
<evidence type="ECO:0000313" key="1">
    <source>
        <dbReference type="EMBL" id="TGZ57713.1"/>
    </source>
</evidence>
<reference evidence="1 2" key="1">
    <citation type="journal article" date="2019" name="Philos. Trans. R. Soc. Lond., B, Biol. Sci.">
        <title>Ant behaviour and brain gene expression of defending hosts depend on the ecological success of the intruding social parasite.</title>
        <authorList>
            <person name="Kaur R."/>
            <person name="Stoldt M."/>
            <person name="Jongepier E."/>
            <person name="Feldmeyer B."/>
            <person name="Menzel F."/>
            <person name="Bornberg-Bauer E."/>
            <person name="Foitzik S."/>
        </authorList>
    </citation>
    <scope>NUCLEOTIDE SEQUENCE [LARGE SCALE GENOMIC DNA]</scope>
    <source>
        <tissue evidence="1">Whole body</tissue>
    </source>
</reference>
<gene>
    <name evidence="1" type="ORF">DBV15_08319</name>
</gene>